<accession>A0A8J3RLK6</accession>
<dbReference type="EC" id="2.4.1.-" evidence="10"/>
<keyword evidence="8 10" id="KW-0472">Membrane</keyword>
<organism evidence="13 14">
    <name type="scientific">Planobispora longispora</name>
    <dbReference type="NCBI Taxonomy" id="28887"/>
    <lineage>
        <taxon>Bacteria</taxon>
        <taxon>Bacillati</taxon>
        <taxon>Actinomycetota</taxon>
        <taxon>Actinomycetes</taxon>
        <taxon>Streptosporangiales</taxon>
        <taxon>Streptosporangiaceae</taxon>
        <taxon>Planobispora</taxon>
    </lineage>
</organism>
<evidence type="ECO:0000256" key="9">
    <source>
        <dbReference type="ARBA" id="ARBA00093617"/>
    </source>
</evidence>
<proteinExistence type="inferred from homology"/>
<dbReference type="Pfam" id="PF16192">
    <property type="entry name" value="PMT_4TMC"/>
    <property type="match status" value="1"/>
</dbReference>
<dbReference type="GO" id="GO:0004169">
    <property type="term" value="F:dolichyl-phosphate-mannose-protein mannosyltransferase activity"/>
    <property type="evidence" value="ECO:0007669"/>
    <property type="project" value="UniProtKB-UniRule"/>
</dbReference>
<dbReference type="EMBL" id="BOOH01000026">
    <property type="protein sequence ID" value="GIH77190.1"/>
    <property type="molecule type" value="Genomic_DNA"/>
</dbReference>
<feature type="transmembrane region" description="Helical" evidence="10">
    <location>
        <begin position="417"/>
        <end position="436"/>
    </location>
</feature>
<dbReference type="PANTHER" id="PTHR10050">
    <property type="entry name" value="DOLICHYL-PHOSPHATE-MANNOSE--PROTEIN MANNOSYLTRANSFERASE"/>
    <property type="match status" value="1"/>
</dbReference>
<comment type="function">
    <text evidence="10">Protein O-mannosyltransferase that catalyzes the transfer of a single mannose residue from a polyprenol phospho-mannosyl lipidic donor to the hydroxyl group of selected serine and threonine residues in acceptor proteins.</text>
</comment>
<evidence type="ECO:0000256" key="5">
    <source>
        <dbReference type="ARBA" id="ARBA00022679"/>
    </source>
</evidence>
<comment type="subcellular location">
    <subcellularLocation>
        <location evidence="10">Cell membrane</location>
    </subcellularLocation>
    <subcellularLocation>
        <location evidence="1">Endomembrane system</location>
        <topology evidence="1">Multi-pass membrane protein</topology>
    </subcellularLocation>
</comment>
<feature type="transmembrane region" description="Helical" evidence="10">
    <location>
        <begin position="477"/>
        <end position="496"/>
    </location>
</feature>
<evidence type="ECO:0000256" key="6">
    <source>
        <dbReference type="ARBA" id="ARBA00022692"/>
    </source>
</evidence>
<keyword evidence="4 10" id="KW-0328">Glycosyltransferase</keyword>
<dbReference type="Proteomes" id="UP000616724">
    <property type="component" value="Unassembled WGS sequence"/>
</dbReference>
<feature type="transmembrane region" description="Helical" evidence="10">
    <location>
        <begin position="442"/>
        <end position="465"/>
    </location>
</feature>
<comment type="similarity">
    <text evidence="3 10">Belongs to the glycosyltransferase 39 family.</text>
</comment>
<feature type="domain" description="ArnT-like N-terminal" evidence="11">
    <location>
        <begin position="26"/>
        <end position="260"/>
    </location>
</feature>
<evidence type="ECO:0000256" key="10">
    <source>
        <dbReference type="RuleBase" id="RU367007"/>
    </source>
</evidence>
<evidence type="ECO:0000256" key="4">
    <source>
        <dbReference type="ARBA" id="ARBA00022676"/>
    </source>
</evidence>
<dbReference type="PANTHER" id="PTHR10050:SF46">
    <property type="entry name" value="PROTEIN O-MANNOSYL-TRANSFERASE 2"/>
    <property type="match status" value="1"/>
</dbReference>
<evidence type="ECO:0000256" key="1">
    <source>
        <dbReference type="ARBA" id="ARBA00004127"/>
    </source>
</evidence>
<comment type="caution">
    <text evidence="13">The sequence shown here is derived from an EMBL/GenBank/DDBJ whole genome shotgun (WGS) entry which is preliminary data.</text>
</comment>
<dbReference type="GO" id="GO:0012505">
    <property type="term" value="C:endomembrane system"/>
    <property type="evidence" value="ECO:0007669"/>
    <property type="project" value="UniProtKB-SubCell"/>
</dbReference>
<evidence type="ECO:0000256" key="3">
    <source>
        <dbReference type="ARBA" id="ARBA00007222"/>
    </source>
</evidence>
<reference evidence="13 14" key="1">
    <citation type="submission" date="2021-01" db="EMBL/GenBank/DDBJ databases">
        <title>Whole genome shotgun sequence of Planobispora longispora NBRC 13918.</title>
        <authorList>
            <person name="Komaki H."/>
            <person name="Tamura T."/>
        </authorList>
    </citation>
    <scope>NUCLEOTIDE SEQUENCE [LARGE SCALE GENOMIC DNA]</scope>
    <source>
        <strain evidence="13 14">NBRC 13918</strain>
    </source>
</reference>
<comment type="pathway">
    <text evidence="2 10">Protein modification; protein glycosylation.</text>
</comment>
<feature type="transmembrane region" description="Helical" evidence="10">
    <location>
        <begin position="282"/>
        <end position="303"/>
    </location>
</feature>
<evidence type="ECO:0000259" key="11">
    <source>
        <dbReference type="Pfam" id="PF02366"/>
    </source>
</evidence>
<feature type="domain" description="Protein O-mannosyl-transferase C-terminal four TM" evidence="12">
    <location>
        <begin position="328"/>
        <end position="519"/>
    </location>
</feature>
<evidence type="ECO:0000313" key="14">
    <source>
        <dbReference type="Proteomes" id="UP000616724"/>
    </source>
</evidence>
<keyword evidence="6 10" id="KW-0812">Transmembrane</keyword>
<keyword evidence="10" id="KW-1003">Cell membrane</keyword>
<feature type="transmembrane region" description="Helical" evidence="10">
    <location>
        <begin position="392"/>
        <end position="410"/>
    </location>
</feature>
<feature type="transmembrane region" description="Helical" evidence="10">
    <location>
        <begin position="177"/>
        <end position="196"/>
    </location>
</feature>
<dbReference type="UniPathway" id="UPA00378"/>
<dbReference type="AlphaFoldDB" id="A0A8J3RLK6"/>
<gene>
    <name evidence="13" type="ORF">Plo01_36190</name>
</gene>
<protein>
    <recommendedName>
        <fullName evidence="9 10">Polyprenol-phosphate-mannose--protein mannosyltransferase</fullName>
        <ecNumber evidence="10">2.4.1.-</ecNumber>
    </recommendedName>
</protein>
<dbReference type="RefSeq" id="WP_203891772.1">
    <property type="nucleotide sequence ID" value="NZ_BOOH01000026.1"/>
</dbReference>
<dbReference type="InterPro" id="IPR027005">
    <property type="entry name" value="PMT-like"/>
</dbReference>
<dbReference type="InterPro" id="IPR032421">
    <property type="entry name" value="PMT_4TMC"/>
</dbReference>
<evidence type="ECO:0000256" key="8">
    <source>
        <dbReference type="ARBA" id="ARBA00023136"/>
    </source>
</evidence>
<evidence type="ECO:0000256" key="7">
    <source>
        <dbReference type="ARBA" id="ARBA00022989"/>
    </source>
</evidence>
<feature type="transmembrane region" description="Helical" evidence="10">
    <location>
        <begin position="125"/>
        <end position="146"/>
    </location>
</feature>
<name>A0A8J3RLK6_9ACTN</name>
<evidence type="ECO:0000256" key="2">
    <source>
        <dbReference type="ARBA" id="ARBA00004922"/>
    </source>
</evidence>
<dbReference type="Pfam" id="PF02366">
    <property type="entry name" value="PMT"/>
    <property type="match status" value="1"/>
</dbReference>
<feature type="transmembrane region" description="Helical" evidence="10">
    <location>
        <begin position="152"/>
        <end position="172"/>
    </location>
</feature>
<feature type="transmembrane region" description="Helical" evidence="10">
    <location>
        <begin position="17"/>
        <end position="36"/>
    </location>
</feature>
<sequence length="520" mass="56672">MGSTRERLVPPMPGNVLWGWLGPLLVAAFGAVLRFADLGRPHAVMFDETYYAKDALALITFGVERKAFGSVEDPVADRMLIAGDTRIWETCVPPDSGACPLYVAHPPLGKWMIGAGEQFFGANPFGWRVAVAVAGVASILILARVARRMTRSTLLGCLAGLLLALDGLHFVLSRTALLDGLLAFWVLAGFACLVVDRDHMRSKLVDWYESSPLSEQGPGLGARPWRLAAGACLGAACAVKWSGIFFLLAFAVMSLVWDAGARRAIGLRRPYTGAVNRDATTALSGMVLVPAAVYVASWAGWFATPLGWGRNWEQAASQGPFYFVFDSLRSWLAYHFQVLDFHSGLSTPHDYQSEPWQWPLLLRPVPFHWDTPPSGCGAARCAQEVLGVGTPVIWYGALAAFIVMIAWYVAARDWRAGAVLSAYAAGWLPWFYYAFADDRTMYLFYMAPAVPFMALAIVLAAGLLVGPAGAPPNRRALGAALAGTFALLALANFGWLHPVLSGEVIPHEDWWRRMLLRGWV</sequence>
<keyword evidence="5 10" id="KW-0808">Transferase</keyword>
<dbReference type="GO" id="GO:0005886">
    <property type="term" value="C:plasma membrane"/>
    <property type="evidence" value="ECO:0007669"/>
    <property type="project" value="UniProtKB-SubCell"/>
</dbReference>
<evidence type="ECO:0000259" key="12">
    <source>
        <dbReference type="Pfam" id="PF16192"/>
    </source>
</evidence>
<keyword evidence="7 10" id="KW-1133">Transmembrane helix</keyword>
<keyword evidence="14" id="KW-1185">Reference proteome</keyword>
<evidence type="ECO:0000313" key="13">
    <source>
        <dbReference type="EMBL" id="GIH77190.1"/>
    </source>
</evidence>
<dbReference type="InterPro" id="IPR003342">
    <property type="entry name" value="ArnT-like_N"/>
</dbReference>